<dbReference type="AlphaFoldDB" id="A0A450VYF9"/>
<evidence type="ECO:0000313" key="1">
    <source>
        <dbReference type="EMBL" id="VFK09843.1"/>
    </source>
</evidence>
<dbReference type="EMBL" id="CAADFJ010000650">
    <property type="protein sequence ID" value="VFK09843.1"/>
    <property type="molecule type" value="Genomic_DNA"/>
</dbReference>
<gene>
    <name evidence="1" type="ORF">BECKH772C_GA0070978_106501</name>
</gene>
<accession>A0A450VYF9</accession>
<sequence length="90" mass="10535">MSCKKEFTVRTGTIFERSHIDLDKWLFGVYLLMVSRKGISSLQLSKELGIRQPSSWFMLHRLREAYGDKLEAFTNDTEADETYIGRLDKE</sequence>
<protein>
    <recommendedName>
        <fullName evidence="2">Winged helix-turn helix</fullName>
    </recommendedName>
</protein>
<reference evidence="1" key="1">
    <citation type="submission" date="2019-02" db="EMBL/GenBank/DDBJ databases">
        <authorList>
            <person name="Gruber-Vodicka R. H."/>
            <person name="Seah K. B. B."/>
        </authorList>
    </citation>
    <scope>NUCLEOTIDE SEQUENCE</scope>
    <source>
        <strain evidence="1">BECK_SA2B12</strain>
    </source>
</reference>
<name>A0A450VYF9_9GAMM</name>
<proteinExistence type="predicted"/>
<evidence type="ECO:0008006" key="2">
    <source>
        <dbReference type="Google" id="ProtNLM"/>
    </source>
</evidence>
<organism evidence="1">
    <name type="scientific">Candidatus Kentrum eta</name>
    <dbReference type="NCBI Taxonomy" id="2126337"/>
    <lineage>
        <taxon>Bacteria</taxon>
        <taxon>Pseudomonadati</taxon>
        <taxon>Pseudomonadota</taxon>
        <taxon>Gammaproteobacteria</taxon>
        <taxon>Candidatus Kentrum</taxon>
    </lineage>
</organism>